<gene>
    <name evidence="1" type="ORF">GM661_14075</name>
</gene>
<dbReference type="AlphaFoldDB" id="A0A8A7KJJ5"/>
<organism evidence="1 2">
    <name type="scientific">Iocasia fonsfrigidae</name>
    <dbReference type="NCBI Taxonomy" id="2682810"/>
    <lineage>
        <taxon>Bacteria</taxon>
        <taxon>Bacillati</taxon>
        <taxon>Bacillota</taxon>
        <taxon>Clostridia</taxon>
        <taxon>Halanaerobiales</taxon>
        <taxon>Halanaerobiaceae</taxon>
        <taxon>Iocasia</taxon>
    </lineage>
</organism>
<keyword evidence="2" id="KW-1185">Reference proteome</keyword>
<name>A0A8A7KJJ5_9FIRM</name>
<evidence type="ECO:0008006" key="3">
    <source>
        <dbReference type="Google" id="ProtNLM"/>
    </source>
</evidence>
<proteinExistence type="predicted"/>
<evidence type="ECO:0000313" key="2">
    <source>
        <dbReference type="Proteomes" id="UP000665020"/>
    </source>
</evidence>
<accession>A0A8A7KJJ5</accession>
<dbReference type="KEGG" id="ifn:GM661_14075"/>
<protein>
    <recommendedName>
        <fullName evidence="3">DUF3303 domain-containing protein</fullName>
    </recommendedName>
</protein>
<dbReference type="EMBL" id="CP046640">
    <property type="protein sequence ID" value="QTL99007.1"/>
    <property type="molecule type" value="Genomic_DNA"/>
</dbReference>
<sequence>MLFLAKVRIDEKKIVELGKKLETGELDKSNIQMTHCLKDDPAVGISIWEVEDSEIFEEKFAPFKEYYEEIYEISPVVLPEESMKMLMNKI</sequence>
<dbReference type="RefSeq" id="WP_230867403.1">
    <property type="nucleotide sequence ID" value="NZ_CP046640.1"/>
</dbReference>
<reference evidence="1" key="1">
    <citation type="submission" date="2019-12" db="EMBL/GenBank/DDBJ databases">
        <authorList>
            <person name="zhang j."/>
            <person name="sun C.M."/>
        </authorList>
    </citation>
    <scope>NUCLEOTIDE SEQUENCE</scope>
    <source>
        <strain evidence="1">NS-1</strain>
    </source>
</reference>
<evidence type="ECO:0000313" key="1">
    <source>
        <dbReference type="EMBL" id="QTL99007.1"/>
    </source>
</evidence>
<dbReference type="Proteomes" id="UP000665020">
    <property type="component" value="Chromosome"/>
</dbReference>